<evidence type="ECO:0000256" key="3">
    <source>
        <dbReference type="ARBA" id="ARBA00022723"/>
    </source>
</evidence>
<dbReference type="GO" id="GO:0030001">
    <property type="term" value="P:metal ion transport"/>
    <property type="evidence" value="ECO:0007669"/>
    <property type="project" value="InterPro"/>
</dbReference>
<reference evidence="5" key="1">
    <citation type="submission" date="2018-05" db="EMBL/GenBank/DDBJ databases">
        <authorList>
            <person name="Lanie J.A."/>
            <person name="Ng W.-L."/>
            <person name="Kazmierczak K.M."/>
            <person name="Andrzejewski T.M."/>
            <person name="Davidsen T.M."/>
            <person name="Wayne K.J."/>
            <person name="Tettelin H."/>
            <person name="Glass J.I."/>
            <person name="Rusch D."/>
            <person name="Podicherti R."/>
            <person name="Tsui H.-C.T."/>
            <person name="Winkler M.E."/>
        </authorList>
    </citation>
    <scope>NUCLEOTIDE SEQUENCE</scope>
</reference>
<dbReference type="GO" id="GO:0030313">
    <property type="term" value="C:cell envelope"/>
    <property type="evidence" value="ECO:0007669"/>
    <property type="project" value="UniProtKB-SubCell"/>
</dbReference>
<protein>
    <recommendedName>
        <fullName evidence="6">ABC transporter substrate-binding protein</fullName>
    </recommendedName>
</protein>
<evidence type="ECO:0000313" key="5">
    <source>
        <dbReference type="EMBL" id="SVB35948.1"/>
    </source>
</evidence>
<dbReference type="GO" id="GO:0046872">
    <property type="term" value="F:metal ion binding"/>
    <property type="evidence" value="ECO:0007669"/>
    <property type="project" value="UniProtKB-KW"/>
</dbReference>
<dbReference type="SUPFAM" id="SSF53807">
    <property type="entry name" value="Helical backbone' metal receptor"/>
    <property type="match status" value="1"/>
</dbReference>
<name>A0A382DC12_9ZZZZ</name>
<dbReference type="InterPro" id="IPR050492">
    <property type="entry name" value="Bact_metal-bind_prot9"/>
</dbReference>
<dbReference type="EMBL" id="UINC01038638">
    <property type="protein sequence ID" value="SVB35948.1"/>
    <property type="molecule type" value="Genomic_DNA"/>
</dbReference>
<dbReference type="Pfam" id="PF01297">
    <property type="entry name" value="ZnuA"/>
    <property type="match status" value="1"/>
</dbReference>
<comment type="subcellular location">
    <subcellularLocation>
        <location evidence="1">Cell envelope</location>
    </subcellularLocation>
</comment>
<dbReference type="Gene3D" id="3.40.50.1980">
    <property type="entry name" value="Nitrogenase molybdenum iron protein domain"/>
    <property type="match status" value="2"/>
</dbReference>
<dbReference type="InterPro" id="IPR006128">
    <property type="entry name" value="Lipoprotein_PsaA-like"/>
</dbReference>
<keyword evidence="4" id="KW-0732">Signal</keyword>
<dbReference type="PANTHER" id="PTHR42953:SF1">
    <property type="entry name" value="METAL-BINDING PROTEIN HI_0362-RELATED"/>
    <property type="match status" value="1"/>
</dbReference>
<dbReference type="GO" id="GO:0007155">
    <property type="term" value="P:cell adhesion"/>
    <property type="evidence" value="ECO:0007669"/>
    <property type="project" value="InterPro"/>
</dbReference>
<dbReference type="PROSITE" id="PS51257">
    <property type="entry name" value="PROKAR_LIPOPROTEIN"/>
    <property type="match status" value="1"/>
</dbReference>
<dbReference type="PRINTS" id="PR00690">
    <property type="entry name" value="ADHESNFAMILY"/>
</dbReference>
<dbReference type="AlphaFoldDB" id="A0A382DC12"/>
<gene>
    <name evidence="5" type="ORF">METZ01_LOCUS188802</name>
</gene>
<proteinExistence type="predicted"/>
<evidence type="ECO:0000256" key="2">
    <source>
        <dbReference type="ARBA" id="ARBA00022448"/>
    </source>
</evidence>
<accession>A0A382DC12</accession>
<keyword evidence="3" id="KW-0479">Metal-binding</keyword>
<evidence type="ECO:0008006" key="6">
    <source>
        <dbReference type="Google" id="ProtNLM"/>
    </source>
</evidence>
<sequence length="304" mass="33005">MTKTLLLVALAAIVTAASACENSNSESINAVVSIVTTNNISEDWVRRIGGDRVEVLSLVPPGTDPHTFQPGARDMTRVADADVVFSIGLGLEKRWLTDMLNKDSANSTLMIALGDAIGPISKEGATTEVLDPHFWFDPLRVKLAISEIALTLTALDPPGTEIYRDNSITYLLELDELHAWAKATLNTVPADRRVLITSHDTLEYFALRYGYQIVGTIIPEITTGTEISAKDLTELIDVVNKQSVPAIFVENTTNDRMATRVAEEAGIVAISSIYTGSLSRHGEAADTYVNMMRSNVTTIAEALR</sequence>
<keyword evidence="2" id="KW-0813">Transport</keyword>
<evidence type="ECO:0000256" key="1">
    <source>
        <dbReference type="ARBA" id="ARBA00004196"/>
    </source>
</evidence>
<dbReference type="PRINTS" id="PR00691">
    <property type="entry name" value="ADHESINB"/>
</dbReference>
<evidence type="ECO:0000256" key="4">
    <source>
        <dbReference type="ARBA" id="ARBA00022729"/>
    </source>
</evidence>
<organism evidence="5">
    <name type="scientific">marine metagenome</name>
    <dbReference type="NCBI Taxonomy" id="408172"/>
    <lineage>
        <taxon>unclassified sequences</taxon>
        <taxon>metagenomes</taxon>
        <taxon>ecological metagenomes</taxon>
    </lineage>
</organism>
<dbReference type="InterPro" id="IPR006127">
    <property type="entry name" value="ZnuA-like"/>
</dbReference>
<dbReference type="InterPro" id="IPR006129">
    <property type="entry name" value="AdhesinB"/>
</dbReference>
<dbReference type="PANTHER" id="PTHR42953">
    <property type="entry name" value="HIGH-AFFINITY ZINC UPTAKE SYSTEM PROTEIN ZNUA-RELATED"/>
    <property type="match status" value="1"/>
</dbReference>